<name>A0A2I1H6Q7_9GLOM</name>
<keyword evidence="2" id="KW-1185">Reference proteome</keyword>
<proteinExistence type="predicted"/>
<evidence type="ECO:0008006" key="3">
    <source>
        <dbReference type="Google" id="ProtNLM"/>
    </source>
</evidence>
<organism evidence="1 2">
    <name type="scientific">Rhizophagus irregularis</name>
    <dbReference type="NCBI Taxonomy" id="588596"/>
    <lineage>
        <taxon>Eukaryota</taxon>
        <taxon>Fungi</taxon>
        <taxon>Fungi incertae sedis</taxon>
        <taxon>Mucoromycota</taxon>
        <taxon>Glomeromycotina</taxon>
        <taxon>Glomeromycetes</taxon>
        <taxon>Glomerales</taxon>
        <taxon>Glomeraceae</taxon>
        <taxon>Rhizophagus</taxon>
    </lineage>
</organism>
<dbReference type="EMBL" id="LLXI01001631">
    <property type="protein sequence ID" value="PKY54555.1"/>
    <property type="molecule type" value="Genomic_DNA"/>
</dbReference>
<dbReference type="PANTHER" id="PTHR47718">
    <property type="entry name" value="OS01G0519700 PROTEIN"/>
    <property type="match status" value="1"/>
</dbReference>
<dbReference type="PANTHER" id="PTHR47718:SF7">
    <property type="entry name" value="PROTEIN FAR1-RELATED SEQUENCE"/>
    <property type="match status" value="1"/>
</dbReference>
<sequence>MLDPKYSKIEMDEDYIISKLNQYADPKNDASNFLKELQKIKEDDPTWTAINYLAPRTIFSDCDTGLGPAIESVFLITRYLHCIFHIILNIKKNLICLLGSQFIVFKNDFFICCNTLFEEIFKTRFISLCMNFPEVAPYLIKKRWTKCFTFKIRFGLRSLMLECLLESINAIIHKFMNSRSTLLRCFNGLQEMLASELQKAEYQDYLANLPFNIASSLAIHVFLKLVENLRMF</sequence>
<reference evidence="1 2" key="1">
    <citation type="submission" date="2015-10" db="EMBL/GenBank/DDBJ databases">
        <title>Genome analyses suggest a sexual origin of heterokaryosis in a supposedly ancient asexual fungus.</title>
        <authorList>
            <person name="Ropars J."/>
            <person name="Sedzielewska K."/>
            <person name="Noel J."/>
            <person name="Charron P."/>
            <person name="Farinelli L."/>
            <person name="Marton T."/>
            <person name="Kruger M."/>
            <person name="Pelin A."/>
            <person name="Brachmann A."/>
            <person name="Corradi N."/>
        </authorList>
    </citation>
    <scope>NUCLEOTIDE SEQUENCE [LARGE SCALE GENOMIC DNA]</scope>
    <source>
        <strain evidence="1 2">A4</strain>
    </source>
</reference>
<evidence type="ECO:0000313" key="1">
    <source>
        <dbReference type="EMBL" id="PKY54555.1"/>
    </source>
</evidence>
<comment type="caution">
    <text evidence="1">The sequence shown here is derived from an EMBL/GenBank/DDBJ whole genome shotgun (WGS) entry which is preliminary data.</text>
</comment>
<gene>
    <name evidence="1" type="ORF">RhiirA4_473427</name>
</gene>
<dbReference type="AlphaFoldDB" id="A0A2I1H6Q7"/>
<dbReference type="VEuPathDB" id="FungiDB:RhiirFUN_012924"/>
<protein>
    <recommendedName>
        <fullName evidence="3">MULE transposase domain-containing protein</fullName>
    </recommendedName>
</protein>
<dbReference type="Proteomes" id="UP000234323">
    <property type="component" value="Unassembled WGS sequence"/>
</dbReference>
<accession>A0A2I1H6Q7</accession>
<evidence type="ECO:0000313" key="2">
    <source>
        <dbReference type="Proteomes" id="UP000234323"/>
    </source>
</evidence>